<evidence type="ECO:0000313" key="5">
    <source>
        <dbReference type="Proteomes" id="UP000481153"/>
    </source>
</evidence>
<dbReference type="PROSITE" id="PS51125">
    <property type="entry name" value="NHL"/>
    <property type="match status" value="1"/>
</dbReference>
<comment type="caution">
    <text evidence="4">The sequence shown here is derived from an EMBL/GenBank/DDBJ whole genome shotgun (WGS) entry which is preliminary data.</text>
</comment>
<protein>
    <recommendedName>
        <fullName evidence="6">SMP-30/Gluconolactonase/LRE-like region domain-containing protein</fullName>
    </recommendedName>
</protein>
<dbReference type="Pfam" id="PF01436">
    <property type="entry name" value="NHL"/>
    <property type="match status" value="2"/>
</dbReference>
<gene>
    <name evidence="4" type="ORF">Ae201684_007114</name>
</gene>
<feature type="coiled-coil region" evidence="3">
    <location>
        <begin position="421"/>
        <end position="448"/>
    </location>
</feature>
<organism evidence="4 5">
    <name type="scientific">Aphanomyces euteiches</name>
    <dbReference type="NCBI Taxonomy" id="100861"/>
    <lineage>
        <taxon>Eukaryota</taxon>
        <taxon>Sar</taxon>
        <taxon>Stramenopiles</taxon>
        <taxon>Oomycota</taxon>
        <taxon>Saprolegniomycetes</taxon>
        <taxon>Saprolegniales</taxon>
        <taxon>Verrucalvaceae</taxon>
        <taxon>Aphanomyces</taxon>
    </lineage>
</organism>
<dbReference type="AlphaFoldDB" id="A0A6G0X996"/>
<accession>A0A6G0X996</accession>
<dbReference type="EMBL" id="VJMJ01000088">
    <property type="protein sequence ID" value="KAF0736664.1"/>
    <property type="molecule type" value="Genomic_DNA"/>
</dbReference>
<dbReference type="VEuPathDB" id="FungiDB:AeMF1_010793"/>
<evidence type="ECO:0000256" key="1">
    <source>
        <dbReference type="ARBA" id="ARBA00022737"/>
    </source>
</evidence>
<keyword evidence="1" id="KW-0677">Repeat</keyword>
<feature type="repeat" description="NHL" evidence="2">
    <location>
        <begin position="148"/>
        <end position="172"/>
    </location>
</feature>
<reference evidence="4 5" key="1">
    <citation type="submission" date="2019-07" db="EMBL/GenBank/DDBJ databases">
        <title>Genomics analysis of Aphanomyces spp. identifies a new class of oomycete effector associated with host adaptation.</title>
        <authorList>
            <person name="Gaulin E."/>
        </authorList>
    </citation>
    <scope>NUCLEOTIDE SEQUENCE [LARGE SCALE GENOMIC DNA]</scope>
    <source>
        <strain evidence="4 5">ATCC 201684</strain>
    </source>
</reference>
<keyword evidence="5" id="KW-1185">Reference proteome</keyword>
<dbReference type="SUPFAM" id="SSF101898">
    <property type="entry name" value="NHL repeat"/>
    <property type="match status" value="1"/>
</dbReference>
<sequence length="464" mass="50011">MPQRTRRRPFTPEDETNTVCLLAGCGQRGCGDGRATSATFNSPSDICWLGDANGTLAVSDAQNNTLRIIAPGKEAKVHSLRSSTFNTPRGLAMMSSSPNKLLVCDAGHHRLQFANLPTTSLLTDMTFQVFAGCGQRGLRDGPAAVAAFNQPSDICVGDDNTIYVSDTGNHCIRQLCRVQGDQWIVSTIAGGMNQVPSKNVRGRLSMHSGYMDGPGSRALFRAPCGLALGSSGELLVADTFNHCIRAVAQSGEKNVWTVHTIAGTGGQSGHLDGACASALFNQPVGLCRTRDGSLFVSDKGNNCIRQIGGYVNPRKYCWVRTIDVGHLAPNWHFPKGIEPPFLLPRGLTELHHAWHTGTCEPSIGKLVVGVCDSGNHIVRVLTIDAPVEVTPEPRQVVSPAARSTKSTCPASPKAAKDVTTHPDIFKELKRLREENERLRRENAVFYQLVEAAADQVEIEELSHG</sequence>
<dbReference type="InterPro" id="IPR011042">
    <property type="entry name" value="6-blade_b-propeller_TolB-like"/>
</dbReference>
<evidence type="ECO:0000256" key="2">
    <source>
        <dbReference type="PROSITE-ProRule" id="PRU00504"/>
    </source>
</evidence>
<name>A0A6G0X996_9STRA</name>
<proteinExistence type="predicted"/>
<evidence type="ECO:0000313" key="4">
    <source>
        <dbReference type="EMBL" id="KAF0736664.1"/>
    </source>
</evidence>
<dbReference type="InterPro" id="IPR001258">
    <property type="entry name" value="NHL_repeat"/>
</dbReference>
<dbReference type="PANTHER" id="PTHR46388">
    <property type="entry name" value="NHL REPEAT-CONTAINING PROTEIN 2"/>
    <property type="match status" value="1"/>
</dbReference>
<dbReference type="Gene3D" id="2.120.10.30">
    <property type="entry name" value="TolB, C-terminal domain"/>
    <property type="match status" value="3"/>
</dbReference>
<dbReference type="PANTHER" id="PTHR46388:SF2">
    <property type="entry name" value="NHL REPEAT-CONTAINING PROTEIN 2"/>
    <property type="match status" value="1"/>
</dbReference>
<dbReference type="Proteomes" id="UP000481153">
    <property type="component" value="Unassembled WGS sequence"/>
</dbReference>
<evidence type="ECO:0000256" key="3">
    <source>
        <dbReference type="SAM" id="Coils"/>
    </source>
</evidence>
<evidence type="ECO:0008006" key="6">
    <source>
        <dbReference type="Google" id="ProtNLM"/>
    </source>
</evidence>
<keyword evidence="3" id="KW-0175">Coiled coil</keyword>